<dbReference type="AlphaFoldDB" id="A0A327QP71"/>
<accession>A0A327QP71</accession>
<dbReference type="EMBL" id="QLLL01000004">
    <property type="protein sequence ID" value="RAJ05442.1"/>
    <property type="molecule type" value="Genomic_DNA"/>
</dbReference>
<sequence>MEKLFIWFNRTQLPTGYPAKDDTILKLSFDPKKPKLMPGQPWKQFNIHTMPFPPEEMYQFPSSMYLVVTRKLKDPIKFDYYDYAQGVKLVSAGFLTFIQEAGLTEEHYEIATLHIINEAGEALTNDTYYALRFGQFNDASFDFPVDTKKRAAGLQGHFLYPGLQLNNPTSQQVFALQNFCYLNTLIFTAQAARKALQQFHYPALYPAEEFPFVFNNQHNWSILPFENDLLLKA</sequence>
<feature type="domain" description="Immunity protein 43" evidence="1">
    <location>
        <begin position="9"/>
        <end position="222"/>
    </location>
</feature>
<keyword evidence="3" id="KW-1185">Reference proteome</keyword>
<evidence type="ECO:0000313" key="2">
    <source>
        <dbReference type="EMBL" id="RAJ05442.1"/>
    </source>
</evidence>
<reference evidence="2 3" key="1">
    <citation type="submission" date="2018-06" db="EMBL/GenBank/DDBJ databases">
        <title>Genomic Encyclopedia of Archaeal and Bacterial Type Strains, Phase II (KMG-II): from individual species to whole genera.</title>
        <authorList>
            <person name="Goeker M."/>
        </authorList>
    </citation>
    <scope>NUCLEOTIDE SEQUENCE [LARGE SCALE GENOMIC DNA]</scope>
    <source>
        <strain evidence="2 3">DSM 23857</strain>
    </source>
</reference>
<dbReference type="Proteomes" id="UP000249547">
    <property type="component" value="Unassembled WGS sequence"/>
</dbReference>
<gene>
    <name evidence="2" type="ORF">LX64_02600</name>
</gene>
<dbReference type="InterPro" id="IPR029079">
    <property type="entry name" value="Imm43"/>
</dbReference>
<proteinExistence type="predicted"/>
<evidence type="ECO:0000259" key="1">
    <source>
        <dbReference type="Pfam" id="PF15570"/>
    </source>
</evidence>
<evidence type="ECO:0000313" key="3">
    <source>
        <dbReference type="Proteomes" id="UP000249547"/>
    </source>
</evidence>
<protein>
    <submittedName>
        <fullName evidence="2">Immunity protein 43 of polymorphic toxin system</fullName>
    </submittedName>
</protein>
<dbReference type="Pfam" id="PF15570">
    <property type="entry name" value="Imm43"/>
    <property type="match status" value="1"/>
</dbReference>
<name>A0A327QP71_9BACT</name>
<dbReference type="RefSeq" id="WP_111598030.1">
    <property type="nucleotide sequence ID" value="NZ_QLLL01000004.1"/>
</dbReference>
<dbReference type="OrthoDB" id="663131at2"/>
<organism evidence="2 3">
    <name type="scientific">Chitinophaga skermanii</name>
    <dbReference type="NCBI Taxonomy" id="331697"/>
    <lineage>
        <taxon>Bacteria</taxon>
        <taxon>Pseudomonadati</taxon>
        <taxon>Bacteroidota</taxon>
        <taxon>Chitinophagia</taxon>
        <taxon>Chitinophagales</taxon>
        <taxon>Chitinophagaceae</taxon>
        <taxon>Chitinophaga</taxon>
    </lineage>
</organism>
<comment type="caution">
    <text evidence="2">The sequence shown here is derived from an EMBL/GenBank/DDBJ whole genome shotgun (WGS) entry which is preliminary data.</text>
</comment>